<feature type="transmembrane region" description="Helical" evidence="1">
    <location>
        <begin position="144"/>
        <end position="166"/>
    </location>
</feature>
<dbReference type="EMBL" id="JAMZDX010000007">
    <property type="protein sequence ID" value="MCP2313485.1"/>
    <property type="molecule type" value="Genomic_DNA"/>
</dbReference>
<evidence type="ECO:0000313" key="2">
    <source>
        <dbReference type="EMBL" id="MCP2313485.1"/>
    </source>
</evidence>
<name>A0ABT1J7S4_9ACTN</name>
<dbReference type="Proteomes" id="UP001206483">
    <property type="component" value="Unassembled WGS sequence"/>
</dbReference>
<dbReference type="Pfam" id="PF07690">
    <property type="entry name" value="MFS_1"/>
    <property type="match status" value="1"/>
</dbReference>
<feature type="transmembrane region" description="Helical" evidence="1">
    <location>
        <begin position="307"/>
        <end position="330"/>
    </location>
</feature>
<proteinExistence type="predicted"/>
<feature type="transmembrane region" description="Helical" evidence="1">
    <location>
        <begin position="82"/>
        <end position="99"/>
    </location>
</feature>
<reference evidence="2 3" key="1">
    <citation type="submission" date="2022-06" db="EMBL/GenBank/DDBJ databases">
        <title>Sequencing the genomes of 1000 actinobacteria strains.</title>
        <authorList>
            <person name="Klenk H.-P."/>
        </authorList>
    </citation>
    <scope>NUCLEOTIDE SEQUENCE [LARGE SCALE GENOMIC DNA]</scope>
    <source>
        <strain evidence="2 3">DSM 41656</strain>
    </source>
</reference>
<feature type="transmembrane region" description="Helical" evidence="1">
    <location>
        <begin position="172"/>
        <end position="191"/>
    </location>
</feature>
<dbReference type="Gene3D" id="1.20.1250.20">
    <property type="entry name" value="MFS general substrate transporter like domains"/>
    <property type="match status" value="2"/>
</dbReference>
<feature type="transmembrane region" description="Helical" evidence="1">
    <location>
        <begin position="342"/>
        <end position="362"/>
    </location>
</feature>
<protein>
    <submittedName>
        <fullName evidence="2">MFS family permease</fullName>
    </submittedName>
</protein>
<comment type="caution">
    <text evidence="2">The sequence shown here is derived from an EMBL/GenBank/DDBJ whole genome shotgun (WGS) entry which is preliminary data.</text>
</comment>
<dbReference type="RefSeq" id="WP_253803429.1">
    <property type="nucleotide sequence ID" value="NZ_JAMZDX010000007.1"/>
</dbReference>
<dbReference type="PANTHER" id="PTHR23542:SF1">
    <property type="entry name" value="MAJOR FACILITATOR SUPERFAMILY (MFS) PROFILE DOMAIN-CONTAINING PROTEIN"/>
    <property type="match status" value="1"/>
</dbReference>
<feature type="transmembrane region" description="Helical" evidence="1">
    <location>
        <begin position="256"/>
        <end position="275"/>
    </location>
</feature>
<keyword evidence="1" id="KW-1133">Transmembrane helix</keyword>
<dbReference type="SUPFAM" id="SSF103473">
    <property type="entry name" value="MFS general substrate transporter"/>
    <property type="match status" value="1"/>
</dbReference>
<feature type="transmembrane region" description="Helical" evidence="1">
    <location>
        <begin position="282"/>
        <end position="301"/>
    </location>
</feature>
<evidence type="ECO:0000313" key="3">
    <source>
        <dbReference type="Proteomes" id="UP001206483"/>
    </source>
</evidence>
<dbReference type="InterPro" id="IPR036259">
    <property type="entry name" value="MFS_trans_sf"/>
</dbReference>
<keyword evidence="1" id="KW-0812">Transmembrane</keyword>
<keyword evidence="3" id="KW-1185">Reference proteome</keyword>
<dbReference type="PANTHER" id="PTHR23542">
    <property type="match status" value="1"/>
</dbReference>
<feature type="transmembrane region" description="Helical" evidence="1">
    <location>
        <begin position="51"/>
        <end position="70"/>
    </location>
</feature>
<feature type="transmembrane region" description="Helical" evidence="1">
    <location>
        <begin position="105"/>
        <end position="123"/>
    </location>
</feature>
<feature type="transmembrane region" description="Helical" evidence="1">
    <location>
        <begin position="224"/>
        <end position="244"/>
    </location>
</feature>
<evidence type="ECO:0000256" key="1">
    <source>
        <dbReference type="SAM" id="Phobius"/>
    </source>
</evidence>
<feature type="transmembrane region" description="Helical" evidence="1">
    <location>
        <begin position="17"/>
        <end position="39"/>
    </location>
</feature>
<organism evidence="2 3">
    <name type="scientific">Kitasatospora paracochleata</name>
    <dbReference type="NCBI Taxonomy" id="58354"/>
    <lineage>
        <taxon>Bacteria</taxon>
        <taxon>Bacillati</taxon>
        <taxon>Actinomycetota</taxon>
        <taxon>Actinomycetes</taxon>
        <taxon>Kitasatosporales</taxon>
        <taxon>Streptomycetaceae</taxon>
        <taxon>Kitasatospora</taxon>
    </lineage>
</organism>
<feature type="transmembrane region" description="Helical" evidence="1">
    <location>
        <begin position="368"/>
        <end position="389"/>
    </location>
</feature>
<dbReference type="InterPro" id="IPR011701">
    <property type="entry name" value="MFS"/>
</dbReference>
<gene>
    <name evidence="2" type="ORF">FHR36_006684</name>
</gene>
<accession>A0ABT1J7S4</accession>
<keyword evidence="1" id="KW-0472">Membrane</keyword>
<sequence>MSTSYATVLRTPGAARIFAAALTGRLSYGIVPLSLLLAVTGTTGSYARAGWVMAGFATATVVLSPVRAGLVDRFGPRRALPPMAAGYALVLLGLAAATWRPGVPFAVLLALAAAAGMLAPPLGPVTRALWSALLADPDLRRRAYSLDTVAEELLYVTGPLVAGLIAAAARPALGVVLGAVLVLAGTLALAASVRGELGSARADSAAGGGRSRPWRLLLRTRQPLASAAGVGAGLGAFGLLTVVFAGRHGQPADAAWVEAALAGGSAVGGLALGALDWRAPARIRLAVLTGGLGTALALAALAPTLPVLAAVAALAGVTVAPTLTTAYLLTDELAGPEQRTRAGAWVNAAFNAGGSAGTALVGLLADRLPLPACLALAATPVLAALTATARTRGRARIRELAVR</sequence>